<accession>A0A3N1CQN5</accession>
<dbReference type="InterPro" id="IPR002745">
    <property type="entry name" value="Ptrans_KptA/Tpt1"/>
</dbReference>
<dbReference type="InterPro" id="IPR022928">
    <property type="entry name" value="RNA_2'-PTrans_KptA"/>
</dbReference>
<dbReference type="Pfam" id="PF01885">
    <property type="entry name" value="PTS_2-RNA"/>
    <property type="match status" value="1"/>
</dbReference>
<keyword evidence="2 5" id="KW-0808">Transferase</keyword>
<keyword evidence="7" id="KW-1185">Reference proteome</keyword>
<evidence type="ECO:0000256" key="3">
    <source>
        <dbReference type="ARBA" id="ARBA00023027"/>
    </source>
</evidence>
<evidence type="ECO:0000256" key="1">
    <source>
        <dbReference type="ARBA" id="ARBA00009836"/>
    </source>
</evidence>
<gene>
    <name evidence="5" type="primary">kptA</name>
    <name evidence="6" type="ORF">EDD29_1133</name>
</gene>
<dbReference type="RefSeq" id="WP_123662922.1">
    <property type="nucleotide sequence ID" value="NZ_RJKE01000001.1"/>
</dbReference>
<evidence type="ECO:0000256" key="2">
    <source>
        <dbReference type="ARBA" id="ARBA00022679"/>
    </source>
</evidence>
<dbReference type="EC" id="2.7.1.-" evidence="5"/>
<evidence type="ECO:0000256" key="4">
    <source>
        <dbReference type="ARBA" id="ARBA00025212"/>
    </source>
</evidence>
<dbReference type="GO" id="GO:0003950">
    <property type="term" value="F:NAD+ poly-ADP-ribosyltransferase activity"/>
    <property type="evidence" value="ECO:0007669"/>
    <property type="project" value="InterPro"/>
</dbReference>
<dbReference type="Proteomes" id="UP000272400">
    <property type="component" value="Unassembled WGS sequence"/>
</dbReference>
<evidence type="ECO:0000256" key="5">
    <source>
        <dbReference type="HAMAP-Rule" id="MF_00299"/>
    </source>
</evidence>
<dbReference type="HAMAP" id="MF_00299">
    <property type="entry name" value="KptA"/>
    <property type="match status" value="1"/>
</dbReference>
<dbReference type="InterPro" id="IPR042080">
    <property type="entry name" value="RNA_2'-PTrans_N"/>
</dbReference>
<comment type="similarity">
    <text evidence="1 5">Belongs to the KptA/TPT1 family.</text>
</comment>
<proteinExistence type="inferred from homology"/>
<dbReference type="OrthoDB" id="4537997at2"/>
<evidence type="ECO:0000313" key="6">
    <source>
        <dbReference type="EMBL" id="ROO83626.1"/>
    </source>
</evidence>
<reference evidence="6 7" key="1">
    <citation type="submission" date="2018-11" db="EMBL/GenBank/DDBJ databases">
        <title>Sequencing the genomes of 1000 actinobacteria strains.</title>
        <authorList>
            <person name="Klenk H.-P."/>
        </authorList>
    </citation>
    <scope>NUCLEOTIDE SEQUENCE [LARGE SCALE GENOMIC DNA]</scope>
    <source>
        <strain evidence="6 7">DSM 44254</strain>
    </source>
</reference>
<protein>
    <recommendedName>
        <fullName evidence="5">Probable RNA 2'-phosphotransferase</fullName>
        <ecNumber evidence="5">2.7.1.-</ecNumber>
    </recommendedName>
</protein>
<dbReference type="InterPro" id="IPR042081">
    <property type="entry name" value="RNA_2'-PTrans_C"/>
</dbReference>
<name>A0A3N1CQN5_9ACTN</name>
<dbReference type="AlphaFoldDB" id="A0A3N1CQN5"/>
<dbReference type="PANTHER" id="PTHR12684:SF2">
    <property type="entry name" value="TRNA 2'-PHOSPHOTRANSFERASE 1"/>
    <property type="match status" value="1"/>
</dbReference>
<dbReference type="PANTHER" id="PTHR12684">
    <property type="entry name" value="PUTATIVE PHOSPHOTRANSFERASE"/>
    <property type="match status" value="1"/>
</dbReference>
<dbReference type="EMBL" id="RJKE01000001">
    <property type="protein sequence ID" value="ROO83626.1"/>
    <property type="molecule type" value="Genomic_DNA"/>
</dbReference>
<dbReference type="Gene3D" id="1.10.10.970">
    <property type="entry name" value="RNA 2'-phosphotransferase, Tpt1/KptA family, N-terminal domain"/>
    <property type="match status" value="1"/>
</dbReference>
<dbReference type="NCBIfam" id="NF002014">
    <property type="entry name" value="PRK00819.1-4"/>
    <property type="match status" value="1"/>
</dbReference>
<dbReference type="Gene3D" id="3.20.170.30">
    <property type="match status" value="1"/>
</dbReference>
<sequence length="182" mass="20394">MDERQIIKISKYLARHLRHQPERIGLRPDRAGWVTVAELLAACRLHRMALSEDDLREVVARNDKQRFAFSPDGLRIRASQGHTITVDLELPAVAPPEVLYHGTVGAVLEAIFREGLRPMDRHAVHLSPDTETALRVGARRGRPVVLRVDSARMAADGHLFQRTANGVWLTGHVPPRYLTAQG</sequence>
<comment type="caution">
    <text evidence="6">The sequence shown here is derived from an EMBL/GenBank/DDBJ whole genome shotgun (WGS) entry which is preliminary data.</text>
</comment>
<organism evidence="6 7">
    <name type="scientific">Actinocorallia herbida</name>
    <dbReference type="NCBI Taxonomy" id="58109"/>
    <lineage>
        <taxon>Bacteria</taxon>
        <taxon>Bacillati</taxon>
        <taxon>Actinomycetota</taxon>
        <taxon>Actinomycetes</taxon>
        <taxon>Streptosporangiales</taxon>
        <taxon>Thermomonosporaceae</taxon>
        <taxon>Actinocorallia</taxon>
    </lineage>
</organism>
<keyword evidence="3 5" id="KW-0520">NAD</keyword>
<comment type="function">
    <text evidence="4 5">Removes the 2'-phosphate from RNA via an intermediate in which the phosphate is ADP-ribosylated by NAD followed by a presumed transesterification to release the RNA and generate ADP-ribose 1''-2''-cyclic phosphate (APPR&gt;P). May function as an ADP-ribosylase.</text>
</comment>
<dbReference type="GO" id="GO:0000215">
    <property type="term" value="F:tRNA 2'-phosphotransferase activity"/>
    <property type="evidence" value="ECO:0007669"/>
    <property type="project" value="TreeGrafter"/>
</dbReference>
<evidence type="ECO:0000313" key="7">
    <source>
        <dbReference type="Proteomes" id="UP000272400"/>
    </source>
</evidence>
<dbReference type="GO" id="GO:0006388">
    <property type="term" value="P:tRNA splicing, via endonucleolytic cleavage and ligation"/>
    <property type="evidence" value="ECO:0007669"/>
    <property type="project" value="UniProtKB-UniRule"/>
</dbReference>
<dbReference type="SUPFAM" id="SSF56399">
    <property type="entry name" value="ADP-ribosylation"/>
    <property type="match status" value="1"/>
</dbReference>